<keyword evidence="1" id="KW-0175">Coiled coil</keyword>
<feature type="coiled-coil region" evidence="1">
    <location>
        <begin position="122"/>
        <end position="156"/>
    </location>
</feature>
<protein>
    <submittedName>
        <fullName evidence="3">Uncharacterized protein</fullName>
    </submittedName>
</protein>
<dbReference type="Proteomes" id="UP001054889">
    <property type="component" value="Unassembled WGS sequence"/>
</dbReference>
<feature type="compositionally biased region" description="Basic and acidic residues" evidence="2">
    <location>
        <begin position="1"/>
        <end position="10"/>
    </location>
</feature>
<gene>
    <name evidence="3" type="primary">ga20566</name>
    <name evidence="3" type="ORF">PR202_ga20566</name>
</gene>
<dbReference type="PANTHER" id="PTHR34946:SF2">
    <property type="entry name" value="OS04G0386300 PROTEIN"/>
    <property type="match status" value="1"/>
</dbReference>
<dbReference type="PANTHER" id="PTHR34946">
    <property type="entry name" value="OS03G0310200 PROTEIN"/>
    <property type="match status" value="1"/>
</dbReference>
<reference evidence="3" key="2">
    <citation type="submission" date="2021-12" db="EMBL/GenBank/DDBJ databases">
        <title>Resequencing data analysis of finger millet.</title>
        <authorList>
            <person name="Hatakeyama M."/>
            <person name="Aluri S."/>
            <person name="Balachadran M.T."/>
            <person name="Sivarajan S.R."/>
            <person name="Poveda L."/>
            <person name="Shimizu-Inatsugi R."/>
            <person name="Schlapbach R."/>
            <person name="Sreeman S.M."/>
            <person name="Shimizu K.K."/>
        </authorList>
    </citation>
    <scope>NUCLEOTIDE SEQUENCE</scope>
</reference>
<dbReference type="GO" id="GO:0005634">
    <property type="term" value="C:nucleus"/>
    <property type="evidence" value="ECO:0007669"/>
    <property type="project" value="TreeGrafter"/>
</dbReference>
<keyword evidence="4" id="KW-1185">Reference proteome</keyword>
<accession>A0AAV5CYN3</accession>
<dbReference type="GO" id="GO:0009630">
    <property type="term" value="P:gravitropism"/>
    <property type="evidence" value="ECO:0007669"/>
    <property type="project" value="TreeGrafter"/>
</dbReference>
<evidence type="ECO:0000256" key="1">
    <source>
        <dbReference type="SAM" id="Coils"/>
    </source>
</evidence>
<evidence type="ECO:0000313" key="3">
    <source>
        <dbReference type="EMBL" id="GJN03156.1"/>
    </source>
</evidence>
<name>A0AAV5CYN3_ELECO</name>
<sequence>MDQEQGERELQLQLLPPTPAANHRRLHDDVPAALASSPPEHPQLDLDLYMSIGPSHPLVPQAAPAVSLQSPLPATENRRAAVGRQHQHQQVQRHHQQQAVVADVRAVKLHAAEQARMASAERAYAERVRELARRELELAEREFARARAIWDRAREEVERVERMKQIAARRLVGTAASNAAALEITCHACMQRFHP</sequence>
<proteinExistence type="predicted"/>
<dbReference type="EMBL" id="BQKI01000009">
    <property type="protein sequence ID" value="GJN03156.1"/>
    <property type="molecule type" value="Genomic_DNA"/>
</dbReference>
<feature type="region of interest" description="Disordered" evidence="2">
    <location>
        <begin position="1"/>
        <end position="24"/>
    </location>
</feature>
<comment type="caution">
    <text evidence="3">The sequence shown here is derived from an EMBL/GenBank/DDBJ whole genome shotgun (WGS) entry which is preliminary data.</text>
</comment>
<evidence type="ECO:0000313" key="4">
    <source>
        <dbReference type="Proteomes" id="UP001054889"/>
    </source>
</evidence>
<evidence type="ECO:0000256" key="2">
    <source>
        <dbReference type="SAM" id="MobiDB-lite"/>
    </source>
</evidence>
<reference evidence="3" key="1">
    <citation type="journal article" date="2018" name="DNA Res.">
        <title>Multiple hybrid de novo genome assembly of finger millet, an orphan allotetraploid crop.</title>
        <authorList>
            <person name="Hatakeyama M."/>
            <person name="Aluri S."/>
            <person name="Balachadran M.T."/>
            <person name="Sivarajan S.R."/>
            <person name="Patrignani A."/>
            <person name="Gruter S."/>
            <person name="Poveda L."/>
            <person name="Shimizu-Inatsugi R."/>
            <person name="Baeten J."/>
            <person name="Francoijs K.J."/>
            <person name="Nataraja K.N."/>
            <person name="Reddy Y.A.N."/>
            <person name="Phadnis S."/>
            <person name="Ravikumar R.L."/>
            <person name="Schlapbach R."/>
            <person name="Sreeman S.M."/>
            <person name="Shimizu K.K."/>
        </authorList>
    </citation>
    <scope>NUCLEOTIDE SEQUENCE</scope>
</reference>
<organism evidence="3 4">
    <name type="scientific">Eleusine coracana subsp. coracana</name>
    <dbReference type="NCBI Taxonomy" id="191504"/>
    <lineage>
        <taxon>Eukaryota</taxon>
        <taxon>Viridiplantae</taxon>
        <taxon>Streptophyta</taxon>
        <taxon>Embryophyta</taxon>
        <taxon>Tracheophyta</taxon>
        <taxon>Spermatophyta</taxon>
        <taxon>Magnoliopsida</taxon>
        <taxon>Liliopsida</taxon>
        <taxon>Poales</taxon>
        <taxon>Poaceae</taxon>
        <taxon>PACMAD clade</taxon>
        <taxon>Chloridoideae</taxon>
        <taxon>Cynodonteae</taxon>
        <taxon>Eleusininae</taxon>
        <taxon>Eleusine</taxon>
    </lineage>
</organism>
<dbReference type="AlphaFoldDB" id="A0AAV5CYN3"/>